<dbReference type="Gene3D" id="2.60.40.1730">
    <property type="entry name" value="tricorn interacting facor f3 domain"/>
    <property type="match status" value="1"/>
</dbReference>
<dbReference type="GO" id="GO:0004177">
    <property type="term" value="F:aminopeptidase activity"/>
    <property type="evidence" value="ECO:0007669"/>
    <property type="project" value="UniProtKB-KW"/>
</dbReference>
<dbReference type="GO" id="GO:0005615">
    <property type="term" value="C:extracellular space"/>
    <property type="evidence" value="ECO:0007669"/>
    <property type="project" value="TreeGrafter"/>
</dbReference>
<evidence type="ECO:0000256" key="5">
    <source>
        <dbReference type="ARBA" id="ARBA00022670"/>
    </source>
</evidence>
<proteinExistence type="inferred from homology"/>
<evidence type="ECO:0000313" key="19">
    <source>
        <dbReference type="EMBL" id="CAD7399423.1"/>
    </source>
</evidence>
<dbReference type="SUPFAM" id="SSF63737">
    <property type="entry name" value="Leukotriene A4 hydrolase N-terminal domain"/>
    <property type="match status" value="1"/>
</dbReference>
<keyword evidence="8 15" id="KW-0378">Hydrolase</keyword>
<evidence type="ECO:0000256" key="4">
    <source>
        <dbReference type="ARBA" id="ARBA00022622"/>
    </source>
</evidence>
<dbReference type="InterPro" id="IPR024571">
    <property type="entry name" value="ERAP1-like_C_dom"/>
</dbReference>
<dbReference type="Pfam" id="PF01433">
    <property type="entry name" value="Peptidase_M1"/>
    <property type="match status" value="2"/>
</dbReference>
<dbReference type="EMBL" id="OD000819">
    <property type="protein sequence ID" value="CAD7399423.1"/>
    <property type="molecule type" value="Genomic_DNA"/>
</dbReference>
<name>A0A7R9CQA1_TIMPO</name>
<dbReference type="FunFam" id="1.25.50.20:FF:000005">
    <property type="entry name" value="Aminopeptidase N-like protein"/>
    <property type="match status" value="1"/>
</dbReference>
<evidence type="ECO:0000256" key="6">
    <source>
        <dbReference type="ARBA" id="ARBA00022723"/>
    </source>
</evidence>
<dbReference type="InterPro" id="IPR050344">
    <property type="entry name" value="Peptidase_M1_aminopeptidases"/>
</dbReference>
<keyword evidence="12" id="KW-0325">Glycoprotein</keyword>
<dbReference type="Gene3D" id="1.25.50.20">
    <property type="match status" value="1"/>
</dbReference>
<accession>A0A7R9CQA1</accession>
<evidence type="ECO:0000256" key="8">
    <source>
        <dbReference type="ARBA" id="ARBA00022801"/>
    </source>
</evidence>
<dbReference type="Gene3D" id="1.10.390.10">
    <property type="entry name" value="Neutral Protease Domain 2"/>
    <property type="match status" value="1"/>
</dbReference>
<evidence type="ECO:0000256" key="11">
    <source>
        <dbReference type="ARBA" id="ARBA00023136"/>
    </source>
</evidence>
<dbReference type="PRINTS" id="PR00756">
    <property type="entry name" value="ALADIPTASE"/>
</dbReference>
<dbReference type="GO" id="GO:0006508">
    <property type="term" value="P:proteolysis"/>
    <property type="evidence" value="ECO:0007669"/>
    <property type="project" value="UniProtKB-KW"/>
</dbReference>
<reference evidence="19" key="1">
    <citation type="submission" date="2020-11" db="EMBL/GenBank/DDBJ databases">
        <authorList>
            <person name="Tran Van P."/>
        </authorList>
    </citation>
    <scope>NUCLEOTIDE SEQUENCE</scope>
</reference>
<dbReference type="SUPFAM" id="SSF55486">
    <property type="entry name" value="Metalloproteases ('zincins'), catalytic domain"/>
    <property type="match status" value="1"/>
</dbReference>
<keyword evidence="10 15" id="KW-0482">Metalloprotease</keyword>
<evidence type="ECO:0000256" key="12">
    <source>
        <dbReference type="ARBA" id="ARBA00023180"/>
    </source>
</evidence>
<feature type="domain" description="Peptidase M1 membrane alanine aminopeptidase" evidence="16">
    <location>
        <begin position="314"/>
        <end position="414"/>
    </location>
</feature>
<keyword evidence="3" id="KW-1003">Cell membrane</keyword>
<feature type="domain" description="Peptidase M1 membrane alanine aminopeptidase" evidence="16">
    <location>
        <begin position="447"/>
        <end position="513"/>
    </location>
</feature>
<sequence>MNKIIIGVVTLVLFGYQAFAGKLLHAKVNCEHCKNSMGHRLTRRSIDLEDVATHLNDLRLPREVVPTGYRLHLTPYLEEARFKGRVWINITCLEGTDTVILHAHEDLNISHSDVTIKKLNEETHDKDGEEPHMIIGHPMNFKGVTISSTKKDPNRQWYIIMLSEKLWKNHMYQVDIAFSGDLNTDDSEGFFRGSYQDHKTKEKRWFGATHMRPTNARRVFPCFDEPAYKVPFEIRVARKENTKVLSNMVTTYLEDVSDEPGWKWQQFQKSPPLSTFSVGWLISDFEHVIFEGQNSSIIRVYGRSHFLGQLREVVELAPKVLTYLEEYLRVKYPSSKLDLVALPHYKGADPADHWGLILFKESDLVGETNLWYITQELANQWVGHLTTPHWWNYAQTNMALTNYLVNDFTMQWRSQYVWTQGYSLYYGYSERYPFSLLGSQVENIRASKCTWLLRMLNYTLTEKSFRGGLQKFLEDRQYKTFSENDLWAALTTQSRKDATLPESVNVADVAKSWLKNERFPVVTVNRNYADNTADIEQHMFLRERPHDVPNKEKMVWYIPIMYISPDNLDISAARPVAWMKNEKEITVADLPDPDKFIIVNPEEIGMFMINYDLNNWALLANYLVESVQGNRPPLSTPVRAKLLHDSWNLAFAGELNFASALNMTFFLKYEKEFKVWDAMFTMIDHISRQTDGTEAGLKFEEYCRRLLTHLLNSLEGEAKTSELGRLANQMLSQVSYQPYLDKARDVYKQWMDSEDPDAGNPVSDNYLCTVFKWGSMEEWEFSLQRIINFPDSRQKTERSYLLKTLAGCPRQPEKVERLLNLTLLEENGNFSDANVRLVLSMLTGGSNGYITLFKFLTKNWDVLKLRFEEKPHMWEYLISCATSVFKTQEGYDMVSELYVARQGEFGTAESIMENSLKTIKEEARWSEENMPEMEAWLDNKLAEEDNVMNERGTHPIG</sequence>
<feature type="active site" description="Proton acceptor" evidence="14">
    <location>
        <position position="376"/>
    </location>
</feature>
<evidence type="ECO:0000256" key="7">
    <source>
        <dbReference type="ARBA" id="ARBA00022729"/>
    </source>
</evidence>
<dbReference type="GO" id="GO:0005886">
    <property type="term" value="C:plasma membrane"/>
    <property type="evidence" value="ECO:0007669"/>
    <property type="project" value="UniProtKB-SubCell"/>
</dbReference>
<comment type="subcellular location">
    <subcellularLocation>
        <location evidence="1">Cell membrane</location>
        <topology evidence="1">Lipid-anchor</topology>
        <topology evidence="1">GPI-anchor</topology>
    </subcellularLocation>
</comment>
<dbReference type="InterPro" id="IPR034016">
    <property type="entry name" value="M1_APN-typ"/>
</dbReference>
<evidence type="ECO:0000256" key="9">
    <source>
        <dbReference type="ARBA" id="ARBA00022833"/>
    </source>
</evidence>
<protein>
    <recommendedName>
        <fullName evidence="15">Aminopeptidase</fullName>
        <ecNumber evidence="15">3.4.11.-</ecNumber>
    </recommendedName>
</protein>
<dbReference type="InterPro" id="IPR014782">
    <property type="entry name" value="Peptidase_M1_dom"/>
</dbReference>
<dbReference type="InterPro" id="IPR027268">
    <property type="entry name" value="Peptidase_M4/M1_CTD_sf"/>
</dbReference>
<organism evidence="19">
    <name type="scientific">Timema poppense</name>
    <name type="common">Walking stick</name>
    <dbReference type="NCBI Taxonomy" id="170557"/>
    <lineage>
        <taxon>Eukaryota</taxon>
        <taxon>Metazoa</taxon>
        <taxon>Ecdysozoa</taxon>
        <taxon>Arthropoda</taxon>
        <taxon>Hexapoda</taxon>
        <taxon>Insecta</taxon>
        <taxon>Pterygota</taxon>
        <taxon>Neoptera</taxon>
        <taxon>Polyneoptera</taxon>
        <taxon>Phasmatodea</taxon>
        <taxon>Timematodea</taxon>
        <taxon>Timematoidea</taxon>
        <taxon>Timematidae</taxon>
        <taxon>Timema</taxon>
    </lineage>
</organism>
<dbReference type="GO" id="GO:0008270">
    <property type="term" value="F:zinc ion binding"/>
    <property type="evidence" value="ECO:0007669"/>
    <property type="project" value="UniProtKB-UniRule"/>
</dbReference>
<dbReference type="PANTHER" id="PTHR11533">
    <property type="entry name" value="PROTEASE M1 ZINC METALLOPROTEASE"/>
    <property type="match status" value="1"/>
</dbReference>
<comment type="similarity">
    <text evidence="2 15">Belongs to the peptidase M1 family.</text>
</comment>
<dbReference type="PANTHER" id="PTHR11533:SF18">
    <property type="entry name" value="FI02158P"/>
    <property type="match status" value="1"/>
</dbReference>
<dbReference type="FunFam" id="2.60.40.1910:FF:000008">
    <property type="entry name" value="Aminopeptidase"/>
    <property type="match status" value="1"/>
</dbReference>
<keyword evidence="9 15" id="KW-0862">Zinc</keyword>
<keyword evidence="5 15" id="KW-0645">Protease</keyword>
<keyword evidence="11" id="KW-0472">Membrane</keyword>
<dbReference type="Pfam" id="PF17900">
    <property type="entry name" value="Peptidase_M1_N"/>
    <property type="match status" value="1"/>
</dbReference>
<evidence type="ECO:0000256" key="2">
    <source>
        <dbReference type="ARBA" id="ARBA00010136"/>
    </source>
</evidence>
<comment type="cofactor">
    <cofactor evidence="15">
        <name>Zn(2+)</name>
        <dbReference type="ChEBI" id="CHEBI:29105"/>
    </cofactor>
    <text evidence="15">Binds 1 zinc ion per subunit.</text>
</comment>
<keyword evidence="4" id="KW-0336">GPI-anchor</keyword>
<dbReference type="InterPro" id="IPR001930">
    <property type="entry name" value="Peptidase_M1"/>
</dbReference>
<keyword evidence="6 15" id="KW-0479">Metal-binding</keyword>
<dbReference type="Pfam" id="PF11838">
    <property type="entry name" value="ERAP1_C"/>
    <property type="match status" value="1"/>
</dbReference>
<dbReference type="InterPro" id="IPR045357">
    <property type="entry name" value="Aminopeptidase_N-like_N"/>
</dbReference>
<evidence type="ECO:0000259" key="16">
    <source>
        <dbReference type="Pfam" id="PF01433"/>
    </source>
</evidence>
<feature type="domain" description="ERAP1-like C-terminal" evidence="17">
    <location>
        <begin position="596"/>
        <end position="920"/>
    </location>
</feature>
<keyword evidence="15" id="KW-0031">Aminopeptidase</keyword>
<evidence type="ECO:0000256" key="14">
    <source>
        <dbReference type="PIRSR" id="PIRSR634016-1"/>
    </source>
</evidence>
<feature type="domain" description="Aminopeptidase N-like N-terminal" evidence="18">
    <location>
        <begin position="65"/>
        <end position="276"/>
    </location>
</feature>
<dbReference type="AlphaFoldDB" id="A0A7R9CQA1"/>
<evidence type="ECO:0000256" key="1">
    <source>
        <dbReference type="ARBA" id="ARBA00004609"/>
    </source>
</evidence>
<dbReference type="GO" id="GO:0098552">
    <property type="term" value="C:side of membrane"/>
    <property type="evidence" value="ECO:0007669"/>
    <property type="project" value="UniProtKB-KW"/>
</dbReference>
<dbReference type="Gene3D" id="2.60.40.1910">
    <property type="match status" value="1"/>
</dbReference>
<dbReference type="CDD" id="cd09601">
    <property type="entry name" value="M1_APN-Q_like"/>
    <property type="match status" value="1"/>
</dbReference>
<gene>
    <name evidence="19" type="ORF">TPSB3V08_LOCUS2134</name>
</gene>
<evidence type="ECO:0000256" key="15">
    <source>
        <dbReference type="RuleBase" id="RU364040"/>
    </source>
</evidence>
<evidence type="ECO:0000259" key="17">
    <source>
        <dbReference type="Pfam" id="PF11838"/>
    </source>
</evidence>
<dbReference type="GO" id="GO:0008237">
    <property type="term" value="F:metallopeptidase activity"/>
    <property type="evidence" value="ECO:0007669"/>
    <property type="project" value="UniProtKB-KW"/>
</dbReference>
<dbReference type="EC" id="3.4.11.-" evidence="15"/>
<dbReference type="InterPro" id="IPR042097">
    <property type="entry name" value="Aminopeptidase_N-like_N_sf"/>
</dbReference>
<keyword evidence="13" id="KW-0449">Lipoprotein</keyword>
<keyword evidence="7" id="KW-0732">Signal</keyword>
<evidence type="ECO:0000256" key="3">
    <source>
        <dbReference type="ARBA" id="ARBA00022475"/>
    </source>
</evidence>
<dbReference type="GO" id="GO:0005737">
    <property type="term" value="C:cytoplasm"/>
    <property type="evidence" value="ECO:0007669"/>
    <property type="project" value="TreeGrafter"/>
</dbReference>
<evidence type="ECO:0000259" key="18">
    <source>
        <dbReference type="Pfam" id="PF17900"/>
    </source>
</evidence>
<evidence type="ECO:0000256" key="13">
    <source>
        <dbReference type="ARBA" id="ARBA00023288"/>
    </source>
</evidence>
<evidence type="ECO:0000256" key="10">
    <source>
        <dbReference type="ARBA" id="ARBA00023049"/>
    </source>
</evidence>